<evidence type="ECO:0000256" key="3">
    <source>
        <dbReference type="ARBA" id="ARBA00022729"/>
    </source>
</evidence>
<dbReference type="PANTHER" id="PTHR23303">
    <property type="entry name" value="CARBOXYPEPTIDASE REGULATORY REGION-CONTAINING"/>
    <property type="match status" value="1"/>
</dbReference>
<feature type="region of interest" description="Disordered" evidence="5">
    <location>
        <begin position="103"/>
        <end position="122"/>
    </location>
</feature>
<dbReference type="Gene3D" id="2.60.40.10">
    <property type="entry name" value="Immunoglobulins"/>
    <property type="match status" value="2"/>
</dbReference>
<keyword evidence="8" id="KW-1185">Reference proteome</keyword>
<name>A0A371PB97_9ACTN</name>
<keyword evidence="6" id="KW-0812">Transmembrane</keyword>
<dbReference type="Gene3D" id="2.60.40.1120">
    <property type="entry name" value="Carboxypeptidase-like, regulatory domain"/>
    <property type="match status" value="2"/>
</dbReference>
<comment type="catalytic activity">
    <reaction evidence="1">
        <text>Endohydrolysis of (1-&gt;4)-alpha-D-glucosidic linkages in polysaccharides containing three or more (1-&gt;4)-alpha-linked D-glucose units.</text>
        <dbReference type="EC" id="3.2.1.1"/>
    </reaction>
</comment>
<evidence type="ECO:0000256" key="4">
    <source>
        <dbReference type="ARBA" id="ARBA00030238"/>
    </source>
</evidence>
<dbReference type="PANTHER" id="PTHR23303:SF14">
    <property type="entry name" value="BOS COMPLEX SUBUNIT NOMO1-RELATED"/>
    <property type="match status" value="1"/>
</dbReference>
<dbReference type="AlphaFoldDB" id="A0A371PB97"/>
<dbReference type="EMBL" id="QUBR01000001">
    <property type="protein sequence ID" value="REK73205.1"/>
    <property type="molecule type" value="Genomic_DNA"/>
</dbReference>
<feature type="region of interest" description="Disordered" evidence="5">
    <location>
        <begin position="624"/>
        <end position="663"/>
    </location>
</feature>
<dbReference type="EC" id="3.2.1.1" evidence="2"/>
<dbReference type="InterPro" id="IPR051417">
    <property type="entry name" value="SDr/BOS_complex"/>
</dbReference>
<accession>A0A371PB97</accession>
<evidence type="ECO:0000256" key="1">
    <source>
        <dbReference type="ARBA" id="ARBA00000548"/>
    </source>
</evidence>
<dbReference type="GO" id="GO:0030246">
    <property type="term" value="F:carbohydrate binding"/>
    <property type="evidence" value="ECO:0007669"/>
    <property type="project" value="InterPro"/>
</dbReference>
<dbReference type="SUPFAM" id="SSF49452">
    <property type="entry name" value="Starch-binding domain-like"/>
    <property type="match status" value="2"/>
</dbReference>
<keyword evidence="6" id="KW-1133">Transmembrane helix</keyword>
<dbReference type="InterPro" id="IPR013783">
    <property type="entry name" value="Ig-like_fold"/>
</dbReference>
<organism evidence="7 8">
    <name type="scientific">Aeromicrobium endophyticum</name>
    <dbReference type="NCBI Taxonomy" id="2292704"/>
    <lineage>
        <taxon>Bacteria</taxon>
        <taxon>Bacillati</taxon>
        <taxon>Actinomycetota</taxon>
        <taxon>Actinomycetes</taxon>
        <taxon>Propionibacteriales</taxon>
        <taxon>Nocardioidaceae</taxon>
        <taxon>Aeromicrobium</taxon>
    </lineage>
</organism>
<evidence type="ECO:0000256" key="2">
    <source>
        <dbReference type="ARBA" id="ARBA00012595"/>
    </source>
</evidence>
<evidence type="ECO:0000256" key="5">
    <source>
        <dbReference type="SAM" id="MobiDB-lite"/>
    </source>
</evidence>
<feature type="transmembrane region" description="Helical" evidence="6">
    <location>
        <begin position="666"/>
        <end position="686"/>
    </location>
</feature>
<proteinExistence type="predicted"/>
<feature type="compositionally biased region" description="Pro residues" evidence="5">
    <location>
        <begin position="625"/>
        <end position="643"/>
    </location>
</feature>
<keyword evidence="6" id="KW-0472">Membrane</keyword>
<dbReference type="GO" id="GO:0005975">
    <property type="term" value="P:carbohydrate metabolic process"/>
    <property type="evidence" value="ECO:0007669"/>
    <property type="project" value="UniProtKB-ARBA"/>
</dbReference>
<evidence type="ECO:0000313" key="7">
    <source>
        <dbReference type="EMBL" id="REK73205.1"/>
    </source>
</evidence>
<gene>
    <name evidence="7" type="ORF">DX116_06455</name>
</gene>
<evidence type="ECO:0000313" key="8">
    <source>
        <dbReference type="Proteomes" id="UP000265581"/>
    </source>
</evidence>
<dbReference type="Proteomes" id="UP000265581">
    <property type="component" value="Unassembled WGS sequence"/>
</dbReference>
<dbReference type="Pfam" id="PF13620">
    <property type="entry name" value="CarboxypepD_reg"/>
    <property type="match status" value="3"/>
</dbReference>
<dbReference type="SUPFAM" id="SSF49478">
    <property type="entry name" value="Cna protein B-type domain"/>
    <property type="match status" value="1"/>
</dbReference>
<evidence type="ECO:0000256" key="6">
    <source>
        <dbReference type="SAM" id="Phobius"/>
    </source>
</evidence>
<protein>
    <recommendedName>
        <fullName evidence="2">alpha-amylase</fullName>
        <ecNumber evidence="2">3.2.1.1</ecNumber>
    </recommendedName>
    <alternativeName>
        <fullName evidence="4">1,4-alpha-D-glucan glucanohydrolase</fullName>
    </alternativeName>
</protein>
<sequence length="691" mass="69050">MVSAGVVVMARPYSTSPEGVRVEARDPGDGETMRRSVMTVATLAGVLTASVAVSTAATTTGFGQWGALTGSTNDYATTLQLPAVGFPGATVASDSRSDVALPSGASNWFGENTPPGQRYGSSRDQAYLNLRPKADNASSPSTTTYTFDRPTPQGWTFVLGDIDADQVRVSATRADGTPADTADLGFRGGFNLCSTTPRPSSVCSDTGRPKDVPTWDPATATLRGNAAALDSDGATGWFEPTASLRTLTFTFTRRAGFPIFQTWFAVTKQDVSGTVAVATGTCSLATATVSLVDAAGAVVATRSVDASGRYAFDGVAASDGYRVALSGVPASCLVTSPSSRAIDLRTGDAVADFTVRQAVPVPITGEVRAAAGPLEGVTVTLTPASGGPSRTTTTDVSGRYVFEDNPDDADYTIAVTPPPGYLPVPDRTATVPAGATAPVTDQDFVLQALPTVSGVVDGPDGPLAGVTVELTGGGSTYRAVTAADGTYALPRVPAGAYVLSVPSAPAGYLTPAPSSVAVGTVDVPNQDIVLAQVPATGSVAGTVTLDGRPLAGAVVTVGPAGGAGSSRTTDVEGTFGLGALTPGTYRVTVTGPVGTGGAAPRTATITAAGEDVTGLDFALATEPAAPAPIVPGPDDPTEPPPSQPSEGGDTAPDGDAVLPDSGGPSAVFPLLGLALTAAGAVAVVAARPRRG</sequence>
<reference evidence="7 8" key="1">
    <citation type="submission" date="2018-08" db="EMBL/GenBank/DDBJ databases">
        <title>Aeromicrobium sp. M2KJ-4, whole genome shotgun sequence.</title>
        <authorList>
            <person name="Tuo L."/>
        </authorList>
    </citation>
    <scope>NUCLEOTIDE SEQUENCE [LARGE SCALE GENOMIC DNA]</scope>
    <source>
        <strain evidence="7 8">M2KJ-4</strain>
    </source>
</reference>
<dbReference type="InterPro" id="IPR013784">
    <property type="entry name" value="Carb-bd-like_fold"/>
</dbReference>
<dbReference type="GO" id="GO:0004556">
    <property type="term" value="F:alpha-amylase activity"/>
    <property type="evidence" value="ECO:0007669"/>
    <property type="project" value="UniProtKB-EC"/>
</dbReference>
<keyword evidence="3" id="KW-0732">Signal</keyword>
<comment type="caution">
    <text evidence="7">The sequence shown here is derived from an EMBL/GenBank/DDBJ whole genome shotgun (WGS) entry which is preliminary data.</text>
</comment>